<dbReference type="Proteomes" id="UP001148786">
    <property type="component" value="Unassembled WGS sequence"/>
</dbReference>
<organism evidence="1 2">
    <name type="scientific">Agrocybe chaxingu</name>
    <dbReference type="NCBI Taxonomy" id="84603"/>
    <lineage>
        <taxon>Eukaryota</taxon>
        <taxon>Fungi</taxon>
        <taxon>Dikarya</taxon>
        <taxon>Basidiomycota</taxon>
        <taxon>Agaricomycotina</taxon>
        <taxon>Agaricomycetes</taxon>
        <taxon>Agaricomycetidae</taxon>
        <taxon>Agaricales</taxon>
        <taxon>Agaricineae</taxon>
        <taxon>Strophariaceae</taxon>
        <taxon>Agrocybe</taxon>
    </lineage>
</organism>
<proteinExistence type="predicted"/>
<protein>
    <submittedName>
        <fullName evidence="1">Uncharacterized protein</fullName>
    </submittedName>
</protein>
<accession>A0A9W8K2V7</accession>
<gene>
    <name evidence="1" type="ORF">NLJ89_g4336</name>
</gene>
<sequence length="160" mass="17667">MFALAVLDGERQLALPILSLSSNIFIMAVPAIADCSPPVSLLAFLEGEHLAFLDSEQRSWTIVFDEMLNASPLPVGPSMEAKRSTRAGHDTLLLSYPNAIVVLISPMAVFPIRSDLPNRYVRTLRSVYPLRAHYVFAANSSRGFSANQARLSQKETMLLY</sequence>
<evidence type="ECO:0000313" key="2">
    <source>
        <dbReference type="Proteomes" id="UP001148786"/>
    </source>
</evidence>
<comment type="caution">
    <text evidence="1">The sequence shown here is derived from an EMBL/GenBank/DDBJ whole genome shotgun (WGS) entry which is preliminary data.</text>
</comment>
<keyword evidence="2" id="KW-1185">Reference proteome</keyword>
<reference evidence="1" key="1">
    <citation type="submission" date="2022-07" db="EMBL/GenBank/DDBJ databases">
        <title>Genome Sequence of Agrocybe chaxingu.</title>
        <authorList>
            <person name="Buettner E."/>
        </authorList>
    </citation>
    <scope>NUCLEOTIDE SEQUENCE</scope>
    <source>
        <strain evidence="1">MP-N11</strain>
    </source>
</reference>
<dbReference type="EMBL" id="JANKHO010000354">
    <property type="protein sequence ID" value="KAJ3511022.1"/>
    <property type="molecule type" value="Genomic_DNA"/>
</dbReference>
<name>A0A9W8K2V7_9AGAR</name>
<dbReference type="AlphaFoldDB" id="A0A9W8K2V7"/>
<evidence type="ECO:0000313" key="1">
    <source>
        <dbReference type="EMBL" id="KAJ3511022.1"/>
    </source>
</evidence>